<evidence type="ECO:0000313" key="2">
    <source>
        <dbReference type="EMBL" id="MCX2522896.1"/>
    </source>
</evidence>
<name>A0AA41ZJE4_9GAMM</name>
<keyword evidence="3" id="KW-1185">Reference proteome</keyword>
<feature type="signal peptide" evidence="1">
    <location>
        <begin position="1"/>
        <end position="20"/>
    </location>
</feature>
<evidence type="ECO:0000256" key="1">
    <source>
        <dbReference type="SAM" id="SignalP"/>
    </source>
</evidence>
<proteinExistence type="predicted"/>
<accession>A0AA41ZJE4</accession>
<dbReference type="InterPro" id="IPR036761">
    <property type="entry name" value="TTHA0802/YceI-like_sf"/>
</dbReference>
<keyword evidence="1" id="KW-0732">Signal</keyword>
<evidence type="ECO:0008006" key="4">
    <source>
        <dbReference type="Google" id="ProtNLM"/>
    </source>
</evidence>
<sequence>MYIKSLGCGLLLLLAGQAQAAWQFVPEDSQATARITDITDQGSQVHTHRLSNLEGSISDSGELVIPITLKQLDVVQNLGTLPPWLSDIGKKRLATVATQVDTAWLNSLNIGQSAQHTIALSQEDQRYTQTDHVALTITRTDANRFHVQTTSPVPIDTQAVMQEPNAQTVVSLLGYRKLGDTVPLSLDATLVQQ</sequence>
<dbReference type="RefSeq" id="WP_265895324.1">
    <property type="nucleotide sequence ID" value="NZ_JAPIVE010000001.1"/>
</dbReference>
<evidence type="ECO:0000313" key="3">
    <source>
        <dbReference type="Proteomes" id="UP001165678"/>
    </source>
</evidence>
<dbReference type="AlphaFoldDB" id="A0AA41ZJE4"/>
<organism evidence="2 3">
    <name type="scientific">Larsenimonas rhizosphaerae</name>
    <dbReference type="NCBI Taxonomy" id="2944682"/>
    <lineage>
        <taxon>Bacteria</taxon>
        <taxon>Pseudomonadati</taxon>
        <taxon>Pseudomonadota</taxon>
        <taxon>Gammaproteobacteria</taxon>
        <taxon>Oceanospirillales</taxon>
        <taxon>Halomonadaceae</taxon>
        <taxon>Larsenimonas</taxon>
    </lineage>
</organism>
<protein>
    <recommendedName>
        <fullName evidence="4">Lipid/polyisoprenoid-binding YceI-like domain-containing protein</fullName>
    </recommendedName>
</protein>
<dbReference type="Gene3D" id="2.40.128.110">
    <property type="entry name" value="Lipid/polyisoprenoid-binding, YceI-like"/>
    <property type="match status" value="1"/>
</dbReference>
<gene>
    <name evidence="2" type="ORF">OQ287_01445</name>
</gene>
<dbReference type="Proteomes" id="UP001165678">
    <property type="component" value="Unassembled WGS sequence"/>
</dbReference>
<feature type="chain" id="PRO_5041284341" description="Lipid/polyisoprenoid-binding YceI-like domain-containing protein" evidence="1">
    <location>
        <begin position="21"/>
        <end position="193"/>
    </location>
</feature>
<reference evidence="2" key="1">
    <citation type="submission" date="2022-11" db="EMBL/GenBank/DDBJ databases">
        <title>Larsenimonas rhizosphaerae sp. nov., isolated from a tidal mudflat.</title>
        <authorList>
            <person name="Lee S.D."/>
            <person name="Kim I.S."/>
        </authorList>
    </citation>
    <scope>NUCLEOTIDE SEQUENCE</scope>
    <source>
        <strain evidence="2">GH2-1</strain>
    </source>
</reference>
<comment type="caution">
    <text evidence="2">The sequence shown here is derived from an EMBL/GenBank/DDBJ whole genome shotgun (WGS) entry which is preliminary data.</text>
</comment>
<dbReference type="EMBL" id="JAPIVE010000001">
    <property type="protein sequence ID" value="MCX2522896.1"/>
    <property type="molecule type" value="Genomic_DNA"/>
</dbReference>